<keyword evidence="2" id="KW-1185">Reference proteome</keyword>
<reference evidence="1" key="1">
    <citation type="submission" date="2024-02" db="EMBL/GenBank/DDBJ databases">
        <authorList>
            <consortium name="ELIXIR-Norway"/>
            <consortium name="Elixir Norway"/>
        </authorList>
    </citation>
    <scope>NUCLEOTIDE SEQUENCE</scope>
</reference>
<accession>A0ABP0UJD6</accession>
<name>A0ABP0UJD6_9BRYO</name>
<protein>
    <submittedName>
        <fullName evidence="1">Uncharacterized protein</fullName>
    </submittedName>
</protein>
<gene>
    <name evidence="1" type="ORF">CSSPTR1EN2_LOCUS16506</name>
</gene>
<evidence type="ECO:0000313" key="1">
    <source>
        <dbReference type="EMBL" id="CAK9222887.1"/>
    </source>
</evidence>
<proteinExistence type="predicted"/>
<evidence type="ECO:0000313" key="2">
    <source>
        <dbReference type="Proteomes" id="UP001497512"/>
    </source>
</evidence>
<organism evidence="1 2">
    <name type="scientific">Sphagnum troendelagicum</name>
    <dbReference type="NCBI Taxonomy" id="128251"/>
    <lineage>
        <taxon>Eukaryota</taxon>
        <taxon>Viridiplantae</taxon>
        <taxon>Streptophyta</taxon>
        <taxon>Embryophyta</taxon>
        <taxon>Bryophyta</taxon>
        <taxon>Sphagnophytina</taxon>
        <taxon>Sphagnopsida</taxon>
        <taxon>Sphagnales</taxon>
        <taxon>Sphagnaceae</taxon>
        <taxon>Sphagnum</taxon>
    </lineage>
</organism>
<dbReference type="EMBL" id="OZ019896">
    <property type="protein sequence ID" value="CAK9222887.1"/>
    <property type="molecule type" value="Genomic_DNA"/>
</dbReference>
<dbReference type="Proteomes" id="UP001497512">
    <property type="component" value="Chromosome 4"/>
</dbReference>
<sequence length="89" mass="9955">MLMKFLDALYGLWRRKLINVGTDGEPTMVGRLNGLVTRMAARQSITSCASSAHRTKWTLSSRTAPRCCTTASGPSRRGRCWSIYACRRT</sequence>